<dbReference type="KEGG" id="psoj:PHYSODRAFT_329170"/>
<dbReference type="GeneID" id="20645902"/>
<evidence type="ECO:0000313" key="3">
    <source>
        <dbReference type="Proteomes" id="UP000002640"/>
    </source>
</evidence>
<protein>
    <recommendedName>
        <fullName evidence="4">RxLR effector protein</fullName>
    </recommendedName>
</protein>
<accession>G4Z990</accession>
<evidence type="ECO:0008006" key="4">
    <source>
        <dbReference type="Google" id="ProtNLM"/>
    </source>
</evidence>
<dbReference type="RefSeq" id="XP_009523861.1">
    <property type="nucleotide sequence ID" value="XM_009525566.1"/>
</dbReference>
<evidence type="ECO:0000313" key="2">
    <source>
        <dbReference type="EMBL" id="EGZ21144.1"/>
    </source>
</evidence>
<dbReference type="Proteomes" id="UP000002640">
    <property type="component" value="Unassembled WGS sequence"/>
</dbReference>
<feature type="signal peptide" evidence="1">
    <location>
        <begin position="1"/>
        <end position="19"/>
    </location>
</feature>
<keyword evidence="1" id="KW-0732">Signal</keyword>
<gene>
    <name evidence="2" type="ORF">PHYSODRAFT_329170</name>
</gene>
<proteinExistence type="predicted"/>
<sequence>MRSYLTLLMAMVVFSLCDTSDSGCASAKRVSVNLDPVVAEKNWGNRRFWKGGKSLRDFMKKGRVNSKQLELVKTNPSAVKQFEGIKKNPSFSSIKSSVEISRPKPVIRQEIYHGKIEDHREREP</sequence>
<organism evidence="2 3">
    <name type="scientific">Phytophthora sojae (strain P6497)</name>
    <name type="common">Soybean stem and root rot agent</name>
    <name type="synonym">Phytophthora megasperma f. sp. glycines</name>
    <dbReference type="NCBI Taxonomy" id="1094619"/>
    <lineage>
        <taxon>Eukaryota</taxon>
        <taxon>Sar</taxon>
        <taxon>Stramenopiles</taxon>
        <taxon>Oomycota</taxon>
        <taxon>Peronosporomycetes</taxon>
        <taxon>Peronosporales</taxon>
        <taxon>Peronosporaceae</taxon>
        <taxon>Phytophthora</taxon>
    </lineage>
</organism>
<reference evidence="2 3" key="1">
    <citation type="journal article" date="2006" name="Science">
        <title>Phytophthora genome sequences uncover evolutionary origins and mechanisms of pathogenesis.</title>
        <authorList>
            <person name="Tyler B.M."/>
            <person name="Tripathy S."/>
            <person name="Zhang X."/>
            <person name="Dehal P."/>
            <person name="Jiang R.H."/>
            <person name="Aerts A."/>
            <person name="Arredondo F.D."/>
            <person name="Baxter L."/>
            <person name="Bensasson D."/>
            <person name="Beynon J.L."/>
            <person name="Chapman J."/>
            <person name="Damasceno C.M."/>
            <person name="Dorrance A.E."/>
            <person name="Dou D."/>
            <person name="Dickerman A.W."/>
            <person name="Dubchak I.L."/>
            <person name="Garbelotto M."/>
            <person name="Gijzen M."/>
            <person name="Gordon S.G."/>
            <person name="Govers F."/>
            <person name="Grunwald N.J."/>
            <person name="Huang W."/>
            <person name="Ivors K.L."/>
            <person name="Jones R.W."/>
            <person name="Kamoun S."/>
            <person name="Krampis K."/>
            <person name="Lamour K.H."/>
            <person name="Lee M.K."/>
            <person name="McDonald W.H."/>
            <person name="Medina M."/>
            <person name="Meijer H.J."/>
            <person name="Nordberg E.K."/>
            <person name="Maclean D.J."/>
            <person name="Ospina-Giraldo M.D."/>
            <person name="Morris P.F."/>
            <person name="Phuntumart V."/>
            <person name="Putnam N.H."/>
            <person name="Rash S."/>
            <person name="Rose J.K."/>
            <person name="Sakihama Y."/>
            <person name="Salamov A.A."/>
            <person name="Savidor A."/>
            <person name="Scheuring C.F."/>
            <person name="Smith B.M."/>
            <person name="Sobral B.W."/>
            <person name="Terry A."/>
            <person name="Torto-Alalibo T.A."/>
            <person name="Win J."/>
            <person name="Xu Z."/>
            <person name="Zhang H."/>
            <person name="Grigoriev I.V."/>
            <person name="Rokhsar D.S."/>
            <person name="Boore J.L."/>
        </authorList>
    </citation>
    <scope>NUCLEOTIDE SEQUENCE [LARGE SCALE GENOMIC DNA]</scope>
    <source>
        <strain evidence="2 3">P6497</strain>
    </source>
</reference>
<keyword evidence="3" id="KW-1185">Reference proteome</keyword>
<evidence type="ECO:0000256" key="1">
    <source>
        <dbReference type="SAM" id="SignalP"/>
    </source>
</evidence>
<dbReference type="EMBL" id="JH159153">
    <property type="protein sequence ID" value="EGZ21144.1"/>
    <property type="molecule type" value="Genomic_DNA"/>
</dbReference>
<name>G4Z990_PHYSP</name>
<feature type="chain" id="PRO_5003471980" description="RxLR effector protein" evidence="1">
    <location>
        <begin position="20"/>
        <end position="124"/>
    </location>
</feature>
<dbReference type="AlphaFoldDB" id="G4Z990"/>
<dbReference type="InParanoid" id="G4Z990"/>